<proteinExistence type="predicted"/>
<reference evidence="3 4" key="1">
    <citation type="submission" date="2024-02" db="EMBL/GenBank/DDBJ databases">
        <title>de novo genome assembly of Solanum bulbocastanum strain 11H21.</title>
        <authorList>
            <person name="Hosaka A.J."/>
        </authorList>
    </citation>
    <scope>NUCLEOTIDE SEQUENCE [LARGE SCALE GENOMIC DNA]</scope>
    <source>
        <tissue evidence="3">Young leaves</tissue>
    </source>
</reference>
<evidence type="ECO:0000256" key="2">
    <source>
        <dbReference type="SAM" id="Phobius"/>
    </source>
</evidence>
<feature type="compositionally biased region" description="Low complexity" evidence="1">
    <location>
        <begin position="177"/>
        <end position="190"/>
    </location>
</feature>
<dbReference type="PANTHER" id="PTHR33287">
    <property type="entry name" value="OS03G0453550 PROTEIN"/>
    <property type="match status" value="1"/>
</dbReference>
<gene>
    <name evidence="3" type="ORF">RDI58_020391</name>
</gene>
<feature type="transmembrane region" description="Helical" evidence="2">
    <location>
        <begin position="230"/>
        <end position="256"/>
    </location>
</feature>
<name>A0AAN8T8P0_SOLBU</name>
<evidence type="ECO:0000313" key="4">
    <source>
        <dbReference type="Proteomes" id="UP001371456"/>
    </source>
</evidence>
<feature type="transmembrane region" description="Helical" evidence="2">
    <location>
        <begin position="56"/>
        <end position="74"/>
    </location>
</feature>
<keyword evidence="4" id="KW-1185">Reference proteome</keyword>
<feature type="compositionally biased region" description="Basic and acidic residues" evidence="1">
    <location>
        <begin position="1"/>
        <end position="11"/>
    </location>
</feature>
<keyword evidence="2" id="KW-0472">Membrane</keyword>
<dbReference type="Proteomes" id="UP001371456">
    <property type="component" value="Unassembled WGS sequence"/>
</dbReference>
<keyword evidence="2" id="KW-0812">Transmembrane</keyword>
<evidence type="ECO:0000313" key="3">
    <source>
        <dbReference type="EMBL" id="KAK6782595.1"/>
    </source>
</evidence>
<feature type="region of interest" description="Disordered" evidence="1">
    <location>
        <begin position="171"/>
        <end position="209"/>
    </location>
</feature>
<dbReference type="EMBL" id="JBANQN010000008">
    <property type="protein sequence ID" value="KAK6782595.1"/>
    <property type="molecule type" value="Genomic_DNA"/>
</dbReference>
<feature type="compositionally biased region" description="Polar residues" evidence="1">
    <location>
        <begin position="191"/>
        <end position="202"/>
    </location>
</feature>
<feature type="compositionally biased region" description="Polar residues" evidence="1">
    <location>
        <begin position="12"/>
        <end position="26"/>
    </location>
</feature>
<evidence type="ECO:0000256" key="1">
    <source>
        <dbReference type="SAM" id="MobiDB-lite"/>
    </source>
</evidence>
<accession>A0AAN8T8P0</accession>
<feature type="transmembrane region" description="Helical" evidence="2">
    <location>
        <begin position="86"/>
        <end position="104"/>
    </location>
</feature>
<dbReference type="AlphaFoldDB" id="A0AAN8T8P0"/>
<organism evidence="3 4">
    <name type="scientific">Solanum bulbocastanum</name>
    <name type="common">Wild potato</name>
    <dbReference type="NCBI Taxonomy" id="147425"/>
    <lineage>
        <taxon>Eukaryota</taxon>
        <taxon>Viridiplantae</taxon>
        <taxon>Streptophyta</taxon>
        <taxon>Embryophyta</taxon>
        <taxon>Tracheophyta</taxon>
        <taxon>Spermatophyta</taxon>
        <taxon>Magnoliopsida</taxon>
        <taxon>eudicotyledons</taxon>
        <taxon>Gunneridae</taxon>
        <taxon>Pentapetalae</taxon>
        <taxon>asterids</taxon>
        <taxon>lamiids</taxon>
        <taxon>Solanales</taxon>
        <taxon>Solanaceae</taxon>
        <taxon>Solanoideae</taxon>
        <taxon>Solaneae</taxon>
        <taxon>Solanum</taxon>
    </lineage>
</organism>
<protein>
    <submittedName>
        <fullName evidence="3">Uncharacterized protein</fullName>
    </submittedName>
</protein>
<keyword evidence="2" id="KW-1133">Transmembrane helix</keyword>
<feature type="region of interest" description="Disordered" evidence="1">
    <location>
        <begin position="1"/>
        <end position="26"/>
    </location>
</feature>
<sequence length="288" mass="32691">MDHIVRGRNAREATNQAQSQAPNTIDNNARGQSMLEAMEKLVDKYKERLQHLQNTIFQLANYYFVFQGVILASISHSSSLNCSNRWFLFSLSLFAAIINLYAIFSMGRKYIVTLRHYDIAWKEYNDLVCELSPRHQLPNEPTQIGTSLIHLIRNSPLSHWIELTPRNRPNEQRVQNSYASSSNLSSGSISIQTPQPARSSPHQRVGDPMTNEEQVHLNQQWEDLYTKIKLGICLTICLVLLGAFAGIILHGCWSILCKNDDKCSLSQSNSNCIKLCDISKCVTICSEF</sequence>
<dbReference type="PANTHER" id="PTHR33287:SF2">
    <property type="entry name" value="TRANSMEMBRANE PROTEIN"/>
    <property type="match status" value="1"/>
</dbReference>
<comment type="caution">
    <text evidence="3">The sequence shown here is derived from an EMBL/GenBank/DDBJ whole genome shotgun (WGS) entry which is preliminary data.</text>
</comment>